<dbReference type="Proteomes" id="UP000807504">
    <property type="component" value="Unassembled WGS sequence"/>
</dbReference>
<evidence type="ECO:0000256" key="3">
    <source>
        <dbReference type="ARBA" id="ARBA00023157"/>
    </source>
</evidence>
<gene>
    <name evidence="5" type="ORF">HNY73_003093</name>
</gene>
<comment type="similarity">
    <text evidence="1">Belongs to the peptidase M2 family.</text>
</comment>
<evidence type="ECO:0000256" key="1">
    <source>
        <dbReference type="ARBA" id="ARBA00008139"/>
    </source>
</evidence>
<dbReference type="GO" id="GO:0016020">
    <property type="term" value="C:membrane"/>
    <property type="evidence" value="ECO:0007669"/>
    <property type="project" value="InterPro"/>
</dbReference>
<accession>A0A8T0FZY5</accession>
<evidence type="ECO:0000256" key="2">
    <source>
        <dbReference type="ARBA" id="ARBA00022729"/>
    </source>
</evidence>
<dbReference type="AlphaFoldDB" id="A0A8T0FZY5"/>
<keyword evidence="3" id="KW-1015">Disulfide bond</keyword>
<organism evidence="5 6">
    <name type="scientific">Argiope bruennichi</name>
    <name type="common">Wasp spider</name>
    <name type="synonym">Aranea bruennichi</name>
    <dbReference type="NCBI Taxonomy" id="94029"/>
    <lineage>
        <taxon>Eukaryota</taxon>
        <taxon>Metazoa</taxon>
        <taxon>Ecdysozoa</taxon>
        <taxon>Arthropoda</taxon>
        <taxon>Chelicerata</taxon>
        <taxon>Arachnida</taxon>
        <taxon>Araneae</taxon>
        <taxon>Araneomorphae</taxon>
        <taxon>Entelegynae</taxon>
        <taxon>Araneoidea</taxon>
        <taxon>Araneidae</taxon>
        <taxon>Argiope</taxon>
    </lineage>
</organism>
<proteinExistence type="inferred from homology"/>
<protein>
    <submittedName>
        <fullName evidence="5">Uncharacterized protein</fullName>
    </submittedName>
</protein>
<evidence type="ECO:0000313" key="6">
    <source>
        <dbReference type="Proteomes" id="UP000807504"/>
    </source>
</evidence>
<dbReference type="InterPro" id="IPR001548">
    <property type="entry name" value="Peptidase_M2"/>
</dbReference>
<dbReference type="GO" id="GO:0006508">
    <property type="term" value="P:proteolysis"/>
    <property type="evidence" value="ECO:0007669"/>
    <property type="project" value="InterPro"/>
</dbReference>
<evidence type="ECO:0000313" key="5">
    <source>
        <dbReference type="EMBL" id="KAF8795220.1"/>
    </source>
</evidence>
<sequence>MLRVDLNRAAFLYDCTIDYSSHLFVRIGQMDIVYNHCGALKFSEKRLDCAALMAKLKSVHLVKRKETDFDIVPKYHIAFGMDNEKALKYGRSKRFQEVMRIFSRNATERIDSSALLKYFNSLIKGLKKDNRDEYIGWKSIDSMSCPTRKVLLDPDAYYKFRQKTMKVDKENGGN</sequence>
<keyword evidence="6" id="KW-1185">Reference proteome</keyword>
<dbReference type="GO" id="GO:0008237">
    <property type="term" value="F:metallopeptidase activity"/>
    <property type="evidence" value="ECO:0007669"/>
    <property type="project" value="InterPro"/>
</dbReference>
<dbReference type="SUPFAM" id="SSF55486">
    <property type="entry name" value="Metalloproteases ('zincins'), catalytic domain"/>
    <property type="match status" value="1"/>
</dbReference>
<reference evidence="5" key="2">
    <citation type="submission" date="2020-06" db="EMBL/GenBank/DDBJ databases">
        <authorList>
            <person name="Sheffer M."/>
        </authorList>
    </citation>
    <scope>NUCLEOTIDE SEQUENCE</scope>
</reference>
<keyword evidence="4" id="KW-0325">Glycoprotein</keyword>
<dbReference type="EMBL" id="JABXBU010000002">
    <property type="protein sequence ID" value="KAF8795220.1"/>
    <property type="molecule type" value="Genomic_DNA"/>
</dbReference>
<comment type="caution">
    <text evidence="5">The sequence shown here is derived from an EMBL/GenBank/DDBJ whole genome shotgun (WGS) entry which is preliminary data.</text>
</comment>
<name>A0A8T0FZY5_ARGBR</name>
<dbReference type="Pfam" id="PF01401">
    <property type="entry name" value="Peptidase_M2"/>
    <property type="match status" value="1"/>
</dbReference>
<evidence type="ECO:0000256" key="4">
    <source>
        <dbReference type="ARBA" id="ARBA00023180"/>
    </source>
</evidence>
<keyword evidence="2" id="KW-0732">Signal</keyword>
<dbReference type="GO" id="GO:0008241">
    <property type="term" value="F:peptidyl-dipeptidase activity"/>
    <property type="evidence" value="ECO:0007669"/>
    <property type="project" value="InterPro"/>
</dbReference>
<reference evidence="5" key="1">
    <citation type="journal article" date="2020" name="bioRxiv">
        <title>Chromosome-level reference genome of the European wasp spider Argiope bruennichi: a resource for studies on range expansion and evolutionary adaptation.</title>
        <authorList>
            <person name="Sheffer M.M."/>
            <person name="Hoppe A."/>
            <person name="Krehenwinkel H."/>
            <person name="Uhl G."/>
            <person name="Kuss A.W."/>
            <person name="Jensen L."/>
            <person name="Jensen C."/>
            <person name="Gillespie R.G."/>
            <person name="Hoff K.J."/>
            <person name="Prost S."/>
        </authorList>
    </citation>
    <scope>NUCLEOTIDE SEQUENCE</scope>
</reference>